<comment type="caution">
    <text evidence="2">The sequence shown here is derived from an EMBL/GenBank/DDBJ whole genome shotgun (WGS) entry which is preliminary data.</text>
</comment>
<keyword evidence="1" id="KW-0472">Membrane</keyword>
<organism evidence="2 3">
    <name type="scientific">Echinicola arenosa</name>
    <dbReference type="NCBI Taxonomy" id="2774144"/>
    <lineage>
        <taxon>Bacteria</taxon>
        <taxon>Pseudomonadati</taxon>
        <taxon>Bacteroidota</taxon>
        <taxon>Cytophagia</taxon>
        <taxon>Cytophagales</taxon>
        <taxon>Cyclobacteriaceae</taxon>
        <taxon>Echinicola</taxon>
    </lineage>
</organism>
<evidence type="ECO:0000313" key="3">
    <source>
        <dbReference type="Proteomes" id="UP000647133"/>
    </source>
</evidence>
<evidence type="ECO:0000256" key="1">
    <source>
        <dbReference type="SAM" id="Phobius"/>
    </source>
</evidence>
<keyword evidence="1" id="KW-1133">Transmembrane helix</keyword>
<protein>
    <submittedName>
        <fullName evidence="2">Uncharacterized protein</fullName>
    </submittedName>
</protein>
<sequence>MGFVPIFLTLGGFIFLFVLVVHHSIKSKKEQYKAALVHLSLLLKNNKLPEDTPTLEKLASLIDKDKDKSSEILSSFGKAKLLRHQYNELIKKRPYSFVAKVSGYNPI</sequence>
<gene>
    <name evidence="2" type="ORF">IFO69_02530</name>
</gene>
<proteinExistence type="predicted"/>
<keyword evidence="1" id="KW-0812">Transmembrane</keyword>
<feature type="transmembrane region" description="Helical" evidence="1">
    <location>
        <begin position="6"/>
        <end position="25"/>
    </location>
</feature>
<dbReference type="EMBL" id="JACYTQ010000001">
    <property type="protein sequence ID" value="MBD8487615.1"/>
    <property type="molecule type" value="Genomic_DNA"/>
</dbReference>
<accession>A0ABR9AG43</accession>
<evidence type="ECO:0000313" key="2">
    <source>
        <dbReference type="EMBL" id="MBD8487615.1"/>
    </source>
</evidence>
<name>A0ABR9AG43_9BACT</name>
<keyword evidence="3" id="KW-1185">Reference proteome</keyword>
<dbReference type="Proteomes" id="UP000647133">
    <property type="component" value="Unassembled WGS sequence"/>
</dbReference>
<reference evidence="2 3" key="1">
    <citation type="submission" date="2020-09" db="EMBL/GenBank/DDBJ databases">
        <title>Echinicola sp. CAU 1574 isolated from sand of Sido Beach.</title>
        <authorList>
            <person name="Kim W."/>
        </authorList>
    </citation>
    <scope>NUCLEOTIDE SEQUENCE [LARGE SCALE GENOMIC DNA]</scope>
    <source>
        <strain evidence="2 3">CAU 1574</strain>
    </source>
</reference>
<dbReference type="RefSeq" id="WP_192007794.1">
    <property type="nucleotide sequence ID" value="NZ_JACYTQ010000001.1"/>
</dbReference>